<dbReference type="AlphaFoldDB" id="A0A091E421"/>
<evidence type="ECO:0000256" key="1">
    <source>
        <dbReference type="SAM" id="MobiDB-lite"/>
    </source>
</evidence>
<organism evidence="2 3">
    <name type="scientific">Fukomys damarensis</name>
    <name type="common">Damaraland mole rat</name>
    <name type="synonym">Cryptomys damarensis</name>
    <dbReference type="NCBI Taxonomy" id="885580"/>
    <lineage>
        <taxon>Eukaryota</taxon>
        <taxon>Metazoa</taxon>
        <taxon>Chordata</taxon>
        <taxon>Craniata</taxon>
        <taxon>Vertebrata</taxon>
        <taxon>Euteleostomi</taxon>
        <taxon>Mammalia</taxon>
        <taxon>Eutheria</taxon>
        <taxon>Euarchontoglires</taxon>
        <taxon>Glires</taxon>
        <taxon>Rodentia</taxon>
        <taxon>Hystricomorpha</taxon>
        <taxon>Bathyergidae</taxon>
        <taxon>Fukomys</taxon>
    </lineage>
</organism>
<gene>
    <name evidence="2" type="ORF">H920_01272</name>
</gene>
<name>A0A091E421_FUKDA</name>
<reference evidence="2 3" key="1">
    <citation type="submission" date="2013-11" db="EMBL/GenBank/DDBJ databases">
        <title>The Damaraland mole rat (Fukomys damarensis) genome and evolution of African mole rats.</title>
        <authorList>
            <person name="Gladyshev V.N."/>
            <person name="Fang X."/>
        </authorList>
    </citation>
    <scope>NUCLEOTIDE SEQUENCE [LARGE SCALE GENOMIC DNA]</scope>
    <source>
        <tissue evidence="2">Liver</tissue>
    </source>
</reference>
<accession>A0A091E421</accession>
<evidence type="ECO:0000313" key="3">
    <source>
        <dbReference type="Proteomes" id="UP000028990"/>
    </source>
</evidence>
<dbReference type="EMBL" id="KN120969">
    <property type="protein sequence ID" value="KFO37290.1"/>
    <property type="molecule type" value="Genomic_DNA"/>
</dbReference>
<keyword evidence="3" id="KW-1185">Reference proteome</keyword>
<evidence type="ECO:0000313" key="2">
    <source>
        <dbReference type="EMBL" id="KFO37290.1"/>
    </source>
</evidence>
<sequence length="113" mass="11823">MKEKAMIKTAKMQGNVMVSAAAARPGRSEEQRAGVSSPERPFPGNNSPGPGECGGHFPPEPTDCARGAETRRHRDPQLGGFVAAVLWACGFVSLDSGCGESPRRCASVRGPNS</sequence>
<protein>
    <submittedName>
        <fullName evidence="2">Uncharacterized protein</fullName>
    </submittedName>
</protein>
<dbReference type="Proteomes" id="UP000028990">
    <property type="component" value="Unassembled WGS sequence"/>
</dbReference>
<proteinExistence type="predicted"/>
<feature type="region of interest" description="Disordered" evidence="1">
    <location>
        <begin position="18"/>
        <end position="73"/>
    </location>
</feature>